<dbReference type="Gene3D" id="3.60.10.10">
    <property type="entry name" value="Endonuclease/exonuclease/phosphatase"/>
    <property type="match status" value="1"/>
</dbReference>
<name>A0A5F7ZG29_MACMU</name>
<dbReference type="InParanoid" id="A0A5F7ZG29"/>
<proteinExistence type="predicted"/>
<protein>
    <recommendedName>
        <fullName evidence="3">Endonuclease/exonuclease/phosphatase domain-containing protein</fullName>
    </recommendedName>
</protein>
<keyword evidence="2" id="KW-1185">Reference proteome</keyword>
<reference evidence="1" key="4">
    <citation type="submission" date="2025-09" db="UniProtKB">
        <authorList>
            <consortium name="Ensembl"/>
        </authorList>
    </citation>
    <scope>IDENTIFICATION</scope>
    <source>
        <strain evidence="1">17573</strain>
    </source>
</reference>
<accession>A0A5F7ZG29</accession>
<organism evidence="1 2">
    <name type="scientific">Macaca mulatta</name>
    <name type="common">Rhesus macaque</name>
    <dbReference type="NCBI Taxonomy" id="9544"/>
    <lineage>
        <taxon>Eukaryota</taxon>
        <taxon>Metazoa</taxon>
        <taxon>Chordata</taxon>
        <taxon>Craniata</taxon>
        <taxon>Vertebrata</taxon>
        <taxon>Euteleostomi</taxon>
        <taxon>Mammalia</taxon>
        <taxon>Eutheria</taxon>
        <taxon>Euarchontoglires</taxon>
        <taxon>Primates</taxon>
        <taxon>Haplorrhini</taxon>
        <taxon>Catarrhini</taxon>
        <taxon>Cercopithecidae</taxon>
        <taxon>Cercopithecinae</taxon>
        <taxon>Macaca</taxon>
    </lineage>
</organism>
<dbReference type="AlphaFoldDB" id="A0A5F7ZG29"/>
<reference evidence="1" key="3">
    <citation type="submission" date="2025-08" db="UniProtKB">
        <authorList>
            <consortium name="Ensembl"/>
        </authorList>
    </citation>
    <scope>IDENTIFICATION</scope>
    <source>
        <strain evidence="1">17573</strain>
    </source>
</reference>
<evidence type="ECO:0008006" key="3">
    <source>
        <dbReference type="Google" id="ProtNLM"/>
    </source>
</evidence>
<evidence type="ECO:0000313" key="1">
    <source>
        <dbReference type="Ensembl" id="ENSMMUP00000064132.1"/>
    </source>
</evidence>
<reference evidence="1" key="2">
    <citation type="submission" date="2019-01" db="EMBL/GenBank/DDBJ databases">
        <authorList>
            <person name="Graves T."/>
            <person name="Eichler E.E."/>
            <person name="Wilson R.K."/>
        </authorList>
    </citation>
    <scope>NUCLEOTIDE SEQUENCE [LARGE SCALE GENOMIC DNA]</scope>
    <source>
        <strain evidence="1">17573</strain>
    </source>
</reference>
<dbReference type="InterPro" id="IPR036691">
    <property type="entry name" value="Endo/exonu/phosph_ase_sf"/>
</dbReference>
<dbReference type="GeneTree" id="ENSGT00950000183016"/>
<dbReference type="Proteomes" id="UP000006718">
    <property type="component" value="Chromosome 4"/>
</dbReference>
<dbReference type="SMR" id="A0A5F7ZG29"/>
<dbReference type="SUPFAM" id="SSF56219">
    <property type="entry name" value="DNase I-like"/>
    <property type="match status" value="1"/>
</dbReference>
<dbReference type="STRING" id="9544.ENSMMUP00000064132"/>
<sequence length="119" mass="13596">MSDKTDCKATPVKKEKKGHYIMIKYAVQQEIFTILNVYAPNAGAPKFIKQLLLDLRNERDSNTIIVGDVSTPLTALHKSSSHQQRNNGLKLYSRRNGLNRHLQNIPSNNCRIYILFLIT</sequence>
<dbReference type="Ensembl" id="ENSMMUT00000108654.1">
    <property type="protein sequence ID" value="ENSMMUP00000064132.1"/>
    <property type="gene ID" value="ENSMMUG00000055833.1"/>
</dbReference>
<reference evidence="2" key="1">
    <citation type="journal article" date="2007" name="Science">
        <title>Evolutionary and biomedical insights from the rhesus macaque genome.</title>
        <authorList>
            <person name="Gibbs R.A."/>
            <person name="Rogers J."/>
            <person name="Katze M.G."/>
            <person name="Bumgarner R."/>
            <person name="Weinstock G.M."/>
            <person name="Mardis E.R."/>
            <person name="Remington K.A."/>
            <person name="Strausberg R.L."/>
            <person name="Venter J.C."/>
            <person name="Wilson R.K."/>
            <person name="Batzer M.A."/>
            <person name="Bustamante C.D."/>
            <person name="Eichler E.E."/>
            <person name="Hahn M.W."/>
            <person name="Hardison R.C."/>
            <person name="Makova K.D."/>
            <person name="Miller W."/>
            <person name="Milosavljevic A."/>
            <person name="Palermo R.E."/>
            <person name="Siepel A."/>
            <person name="Sikela J.M."/>
            <person name="Attaway T."/>
            <person name="Bell S."/>
            <person name="Bernard K.E."/>
            <person name="Buhay C.J."/>
            <person name="Chandrabose M.N."/>
            <person name="Dao M."/>
            <person name="Davis C."/>
            <person name="Delehaunty K.D."/>
            <person name="Ding Y."/>
            <person name="Dinh H.H."/>
            <person name="Dugan-Rocha S."/>
            <person name="Fulton L.A."/>
            <person name="Gabisi R.A."/>
            <person name="Garner T.T."/>
            <person name="Godfrey J."/>
            <person name="Hawes A.C."/>
            <person name="Hernandez J."/>
            <person name="Hines S."/>
            <person name="Holder M."/>
            <person name="Hume J."/>
            <person name="Jhangiani S.N."/>
            <person name="Joshi V."/>
            <person name="Khan Z.M."/>
            <person name="Kirkness E.F."/>
            <person name="Cree A."/>
            <person name="Fowler R.G."/>
            <person name="Lee S."/>
            <person name="Lewis L.R."/>
            <person name="Li Z."/>
            <person name="Liu Y.-S."/>
            <person name="Moore S.M."/>
            <person name="Muzny D."/>
            <person name="Nazareth L.V."/>
            <person name="Ngo D.N."/>
            <person name="Okwuonu G.O."/>
            <person name="Pai G."/>
            <person name="Parker D."/>
            <person name="Paul H.A."/>
            <person name="Pfannkoch C."/>
            <person name="Pohl C.S."/>
            <person name="Rogers Y.-H.C."/>
            <person name="Ruiz S.J."/>
            <person name="Sabo A."/>
            <person name="Santibanez J."/>
            <person name="Schneider B.W."/>
            <person name="Smith S.M."/>
            <person name="Sodergren E."/>
            <person name="Svatek A.F."/>
            <person name="Utterback T.R."/>
            <person name="Vattathil S."/>
            <person name="Warren W."/>
            <person name="White C.S."/>
            <person name="Chinwalla A.T."/>
            <person name="Feng Y."/>
            <person name="Halpern A.L."/>
            <person name="Hillier L.W."/>
            <person name="Huang X."/>
            <person name="Minx P."/>
            <person name="Nelson J.O."/>
            <person name="Pepin K.H."/>
            <person name="Qin X."/>
            <person name="Sutton G.G."/>
            <person name="Venter E."/>
            <person name="Walenz B.P."/>
            <person name="Wallis J.W."/>
            <person name="Worley K.C."/>
            <person name="Yang S.-P."/>
            <person name="Jones S.M."/>
            <person name="Marra M.A."/>
            <person name="Rocchi M."/>
            <person name="Schein J.E."/>
            <person name="Baertsch R."/>
            <person name="Clarke L."/>
            <person name="Csuros M."/>
            <person name="Glasscock J."/>
            <person name="Harris R.A."/>
            <person name="Havlak P."/>
            <person name="Jackson A.R."/>
            <person name="Jiang H."/>
            <person name="Liu Y."/>
            <person name="Messina D.N."/>
            <person name="Shen Y."/>
            <person name="Song H.X.-Z."/>
            <person name="Wylie T."/>
            <person name="Zhang L."/>
            <person name="Birney E."/>
            <person name="Han K."/>
            <person name="Konkel M.K."/>
            <person name="Lee J."/>
            <person name="Smit A.F.A."/>
            <person name="Ullmer B."/>
            <person name="Wang H."/>
            <person name="Xing J."/>
            <person name="Burhans R."/>
            <person name="Cheng Z."/>
            <person name="Karro J.E."/>
            <person name="Ma J."/>
            <person name="Raney B."/>
            <person name="She X."/>
            <person name="Cox M.J."/>
            <person name="Demuth J.P."/>
            <person name="Dumas L.J."/>
            <person name="Han S.-G."/>
            <person name="Hopkins J."/>
            <person name="Karimpour-Fard A."/>
            <person name="Kim Y.H."/>
            <person name="Pollack J.R."/>
            <person name="Vinar T."/>
            <person name="Addo-Quaye C."/>
            <person name="Degenhardt J."/>
            <person name="Denby A."/>
            <person name="Hubisz M.J."/>
            <person name="Indap A."/>
            <person name="Kosiol C."/>
            <person name="Lahn B.T."/>
            <person name="Lawson H.A."/>
            <person name="Marklein A."/>
            <person name="Nielsen R."/>
            <person name="Vallender E.J."/>
            <person name="Clark A.G."/>
            <person name="Ferguson B."/>
            <person name="Hernandez R.D."/>
            <person name="Hirani K."/>
            <person name="Kehrer-Sawatzki H."/>
            <person name="Kolb J."/>
            <person name="Patil S."/>
            <person name="Pu L.-L."/>
            <person name="Ren Y."/>
            <person name="Smith D.G."/>
            <person name="Wheeler D.A."/>
            <person name="Schenck I."/>
            <person name="Ball E.V."/>
            <person name="Chen R."/>
            <person name="Cooper D.N."/>
            <person name="Giardine B."/>
            <person name="Hsu F."/>
            <person name="Kent W.J."/>
            <person name="Lesk A."/>
            <person name="Nelson D.L."/>
            <person name="O'brien W.E."/>
            <person name="Pruefer K."/>
            <person name="Stenson P.D."/>
            <person name="Wallace J.C."/>
            <person name="Ke H."/>
            <person name="Liu X.-M."/>
            <person name="Wang P."/>
            <person name="Xiang A.P."/>
            <person name="Yang F."/>
            <person name="Barber G.P."/>
            <person name="Haussler D."/>
            <person name="Karolchik D."/>
            <person name="Kern A.D."/>
            <person name="Kuhn R.M."/>
            <person name="Smith K.E."/>
            <person name="Zwieg A.S."/>
        </authorList>
    </citation>
    <scope>NUCLEOTIDE SEQUENCE [LARGE SCALE GENOMIC DNA]</scope>
    <source>
        <strain evidence="2">17573</strain>
    </source>
</reference>
<evidence type="ECO:0000313" key="2">
    <source>
        <dbReference type="Proteomes" id="UP000006718"/>
    </source>
</evidence>
<dbReference type="VEuPathDB" id="HostDB:ENSMMUG00000055833"/>